<keyword evidence="1" id="KW-0812">Transmembrane</keyword>
<evidence type="ECO:0000313" key="3">
    <source>
        <dbReference type="Proteomes" id="UP000074561"/>
    </source>
</evidence>
<keyword evidence="1" id="KW-0472">Membrane</keyword>
<dbReference type="Proteomes" id="UP000074561">
    <property type="component" value="Chromosome"/>
</dbReference>
<dbReference type="STRING" id="279113.CPter91_2568"/>
<sequence length="350" mass="40036">MKTLYRTRINPELRVVSAIFLLLLSGLIYFYQRVFLPDYFFIDEKTITDLIRYTDLDISLQDSFTSTALVYAVIGPEWSQILLLLATAAVIVYVCKKSYRLLDLLFAFLLMLSFALFNLKLSKEVIVIMLNLTACAVCAMQLPDRKKITIVTVLYLLYAWKFRVYYAVIAALMLALYAIASSRGKWRLCLVIGMLLLCCAIPGDFWDQLQQARDVANANREGLSDSKTMFTNLLAPNGVLTVVPNALFAAVRFYFAPLFSLRVQEIFLSSTLWFLTAVLFKRRNYGHPLFLLLAANFIIQTFFEPDLGSFFRHLSAYAFCVFGIRYMVPDHEEMQQASMTARPDGLDQET</sequence>
<dbReference type="RefSeq" id="WP_150119668.1">
    <property type="nucleotide sequence ID" value="NZ_CP013234.1"/>
</dbReference>
<feature type="transmembrane region" description="Helical" evidence="1">
    <location>
        <begin position="186"/>
        <end position="206"/>
    </location>
</feature>
<name>A0A127Q4A6_9BURK</name>
<dbReference type="KEGG" id="cpra:CPter91_2568"/>
<feature type="transmembrane region" description="Helical" evidence="1">
    <location>
        <begin position="261"/>
        <end position="280"/>
    </location>
</feature>
<proteinExistence type="predicted"/>
<feature type="transmembrane region" description="Helical" evidence="1">
    <location>
        <begin position="12"/>
        <end position="31"/>
    </location>
</feature>
<feature type="transmembrane region" description="Helical" evidence="1">
    <location>
        <begin position="101"/>
        <end position="119"/>
    </location>
</feature>
<feature type="transmembrane region" description="Helical" evidence="1">
    <location>
        <begin position="69"/>
        <end position="94"/>
    </location>
</feature>
<evidence type="ECO:0000256" key="1">
    <source>
        <dbReference type="SAM" id="Phobius"/>
    </source>
</evidence>
<keyword evidence="1" id="KW-1133">Transmembrane helix</keyword>
<reference evidence="2 3" key="1">
    <citation type="submission" date="2015-11" db="EMBL/GenBank/DDBJ databases">
        <title>Exploring the genomic traits of fungus-feeding bacterial genus Collimonas.</title>
        <authorList>
            <person name="Song C."/>
            <person name="Schmidt R."/>
            <person name="de Jager V."/>
            <person name="Krzyzanowska D."/>
            <person name="Jongedijk E."/>
            <person name="Cankar K."/>
            <person name="Beekwilder J."/>
            <person name="van Veen A."/>
            <person name="de Boer W."/>
            <person name="van Veen J.A."/>
            <person name="Garbeva P."/>
        </authorList>
    </citation>
    <scope>NUCLEOTIDE SEQUENCE [LARGE SCALE GENOMIC DNA]</scope>
    <source>
        <strain evidence="2 3">Ter91</strain>
    </source>
</reference>
<feature type="transmembrane region" description="Helical" evidence="1">
    <location>
        <begin position="233"/>
        <end position="255"/>
    </location>
</feature>
<dbReference type="PATRIC" id="fig|279113.9.peg.2534"/>
<gene>
    <name evidence="2" type="ORF">CPter91_2568</name>
</gene>
<accession>A0A127Q4A6</accession>
<feature type="transmembrane region" description="Helical" evidence="1">
    <location>
        <begin position="164"/>
        <end position="180"/>
    </location>
</feature>
<dbReference type="AlphaFoldDB" id="A0A127Q4A6"/>
<evidence type="ECO:0000313" key="2">
    <source>
        <dbReference type="EMBL" id="AMP04920.1"/>
    </source>
</evidence>
<organism evidence="2 3">
    <name type="scientific">Collimonas pratensis</name>
    <dbReference type="NCBI Taxonomy" id="279113"/>
    <lineage>
        <taxon>Bacteria</taxon>
        <taxon>Pseudomonadati</taxon>
        <taxon>Pseudomonadota</taxon>
        <taxon>Betaproteobacteria</taxon>
        <taxon>Burkholderiales</taxon>
        <taxon>Oxalobacteraceae</taxon>
        <taxon>Collimonas</taxon>
    </lineage>
</organism>
<dbReference type="EMBL" id="CP013234">
    <property type="protein sequence ID" value="AMP04920.1"/>
    <property type="molecule type" value="Genomic_DNA"/>
</dbReference>
<dbReference type="OrthoDB" id="9812433at2"/>
<protein>
    <submittedName>
        <fullName evidence="2">Putative membrane protein</fullName>
    </submittedName>
</protein>